<name>A0ABX9IES6_9FLAO</name>
<accession>A0ABX9IES6</accession>
<protein>
    <recommendedName>
        <fullName evidence="4">DUF3592 domain-containing protein</fullName>
    </recommendedName>
</protein>
<dbReference type="RefSeq" id="WP_115920693.1">
    <property type="nucleotide sequence ID" value="NZ_BJYH01000015.1"/>
</dbReference>
<dbReference type="EMBL" id="QNUF01000035">
    <property type="protein sequence ID" value="REC71153.1"/>
    <property type="molecule type" value="Genomic_DNA"/>
</dbReference>
<organism evidence="2 3">
    <name type="scientific">Chryseobacterium rhizosphaerae</name>
    <dbReference type="NCBI Taxonomy" id="395937"/>
    <lineage>
        <taxon>Bacteria</taxon>
        <taxon>Pseudomonadati</taxon>
        <taxon>Bacteroidota</taxon>
        <taxon>Flavobacteriia</taxon>
        <taxon>Flavobacteriales</taxon>
        <taxon>Weeksellaceae</taxon>
        <taxon>Chryseobacterium group</taxon>
        <taxon>Chryseobacterium</taxon>
    </lineage>
</organism>
<gene>
    <name evidence="2" type="ORF">DRF57_21045</name>
</gene>
<keyword evidence="1" id="KW-0472">Membrane</keyword>
<proteinExistence type="predicted"/>
<sequence length="132" mass="15070">MMIIRVFGIALILIGGFLAYGVAGSFSRMLHGEKIIATIVDIEKVTDKYKKFDKPSYSYYPILKFIYKNRTMQLTDKSHNSTEKEVKTKIKIYYSEKYGISRGFTAFELVLSIISLAFISAGLVALFKFKLK</sequence>
<dbReference type="Proteomes" id="UP000256491">
    <property type="component" value="Unassembled WGS sequence"/>
</dbReference>
<evidence type="ECO:0008006" key="4">
    <source>
        <dbReference type="Google" id="ProtNLM"/>
    </source>
</evidence>
<evidence type="ECO:0000256" key="1">
    <source>
        <dbReference type="SAM" id="Phobius"/>
    </source>
</evidence>
<keyword evidence="1" id="KW-1133">Transmembrane helix</keyword>
<feature type="transmembrane region" description="Helical" evidence="1">
    <location>
        <begin position="104"/>
        <end position="127"/>
    </location>
</feature>
<keyword evidence="3" id="KW-1185">Reference proteome</keyword>
<keyword evidence="1" id="KW-0812">Transmembrane</keyword>
<comment type="caution">
    <text evidence="2">The sequence shown here is derived from an EMBL/GenBank/DDBJ whole genome shotgun (WGS) entry which is preliminary data.</text>
</comment>
<evidence type="ECO:0000313" key="2">
    <source>
        <dbReference type="EMBL" id="REC71153.1"/>
    </source>
</evidence>
<evidence type="ECO:0000313" key="3">
    <source>
        <dbReference type="Proteomes" id="UP000256491"/>
    </source>
</evidence>
<reference evidence="2 3" key="1">
    <citation type="journal article" date="2010" name="Syst. Appl. Microbiol.">
        <title>Four new species of Chryseobacterium from the rhizosphere of coastal sand dune plants, Chryseobacterium elymi sp. nov., Chryseobacterium hagamense sp. nov., Chryseobacterium lathyri sp. nov. and Chryseobacterium rhizosphaerae sp. nov.</title>
        <authorList>
            <person name="Cho S.H."/>
            <person name="Lee K.S."/>
            <person name="Shin D.S."/>
            <person name="Han J.H."/>
            <person name="Park K.S."/>
            <person name="Lee C.H."/>
            <person name="Park K.H."/>
            <person name="Kim S.B."/>
        </authorList>
    </citation>
    <scope>NUCLEOTIDE SEQUENCE [LARGE SCALE GENOMIC DNA]</scope>
    <source>
        <strain evidence="2 3">KCTC 22548</strain>
    </source>
</reference>